<proteinExistence type="predicted"/>
<dbReference type="EMBL" id="MT144634">
    <property type="protein sequence ID" value="QJH95946.1"/>
    <property type="molecule type" value="Genomic_DNA"/>
</dbReference>
<evidence type="ECO:0000313" key="1">
    <source>
        <dbReference type="EMBL" id="QJA44298.1"/>
    </source>
</evidence>
<evidence type="ECO:0000313" key="2">
    <source>
        <dbReference type="EMBL" id="QJH95946.1"/>
    </source>
</evidence>
<name>A0A6H1Z9T9_9ZZZZ</name>
<protein>
    <submittedName>
        <fullName evidence="1">Uncharacterized protein</fullName>
    </submittedName>
</protein>
<organism evidence="1">
    <name type="scientific">viral metagenome</name>
    <dbReference type="NCBI Taxonomy" id="1070528"/>
    <lineage>
        <taxon>unclassified sequences</taxon>
        <taxon>metagenomes</taxon>
        <taxon>organismal metagenomes</taxon>
    </lineage>
</organism>
<accession>A0A6H1Z9T9</accession>
<dbReference type="EMBL" id="MT143975">
    <property type="protein sequence ID" value="QJA44298.1"/>
    <property type="molecule type" value="Genomic_DNA"/>
</dbReference>
<reference evidence="1" key="1">
    <citation type="submission" date="2020-03" db="EMBL/GenBank/DDBJ databases">
        <title>The deep terrestrial virosphere.</title>
        <authorList>
            <person name="Holmfeldt K."/>
            <person name="Nilsson E."/>
            <person name="Simone D."/>
            <person name="Lopez-Fernandez M."/>
            <person name="Wu X."/>
            <person name="de Brujin I."/>
            <person name="Lundin D."/>
            <person name="Andersson A."/>
            <person name="Bertilsson S."/>
            <person name="Dopson M."/>
        </authorList>
    </citation>
    <scope>NUCLEOTIDE SEQUENCE</scope>
    <source>
        <strain evidence="1">TM448A00093</strain>
        <strain evidence="2">TM448B00554</strain>
    </source>
</reference>
<sequence>MKRIFAILLLIFAIIGFESNAEAVDAKANFVAGTIDESNILGDAETTSDTFAVLMGTYANDVPNAASRVVVYGGACSRPSACGTREIVTISASSCTGTSPSRVCTLTITARNQESTTHSGDWVAGSKVDFSPTAGTFGEYAPLDSPEFTGNVAIDATYTSIHTFHEDNWNEDDATWTMVTTGPLVHVTGNTTTVTATNTEAIVAGVTYKVTITGTGGGATATYTLGGITGTTIAASGAIAITDYITASTTASMIITPSNTCTVSITSITIEKLTDATGDLTVDGNLIVRSPVYLRGNLYLNKGTVTYPSLSFSDETNMGFYWNYEGQIGLSIAGVRSFRFLNYGFIIDSLAAYIKWSDTDIVRLAANSLAMRTSTNPQTFSIYETYTNVSNYEYYSLDAGVTTADTLTIQALSAGTGSANLNIALMPKGTGKVYANGLIVRKNSSISCVATVCTDVPTSESIYITTTGTDTMTVADGTTAGTRRFFSHKVDGGQIIITPTNFSAGTSITMADAGDTMEIEWNGAKWDMVVFYGGVLNP</sequence>
<dbReference type="AlphaFoldDB" id="A0A6H1Z9T9"/>
<gene>
    <name evidence="1" type="ORF">TM448A00093_0028</name>
    <name evidence="2" type="ORF">TM448B00554_0017</name>
</gene>